<feature type="transmembrane region" description="Helical" evidence="1">
    <location>
        <begin position="42"/>
        <end position="61"/>
    </location>
</feature>
<evidence type="ECO:0000256" key="1">
    <source>
        <dbReference type="SAM" id="Phobius"/>
    </source>
</evidence>
<name>A0A6I4IVY6_9FLAO</name>
<protein>
    <recommendedName>
        <fullName evidence="2">2TM domain-containing protein</fullName>
    </recommendedName>
</protein>
<gene>
    <name evidence="3" type="ORF">GOQ30_17420</name>
</gene>
<keyword evidence="1" id="KW-0472">Membrane</keyword>
<feature type="domain" description="2TM" evidence="2">
    <location>
        <begin position="30"/>
        <end position="114"/>
    </location>
</feature>
<dbReference type="Proteomes" id="UP000431264">
    <property type="component" value="Unassembled WGS sequence"/>
</dbReference>
<evidence type="ECO:0000259" key="2">
    <source>
        <dbReference type="Pfam" id="PF13239"/>
    </source>
</evidence>
<proteinExistence type="predicted"/>
<keyword evidence="1" id="KW-1133">Transmembrane helix</keyword>
<dbReference type="Pfam" id="PF13239">
    <property type="entry name" value="2TM"/>
    <property type="match status" value="1"/>
</dbReference>
<keyword evidence="1" id="KW-0812">Transmembrane</keyword>
<evidence type="ECO:0000313" key="4">
    <source>
        <dbReference type="Proteomes" id="UP000431264"/>
    </source>
</evidence>
<dbReference type="AlphaFoldDB" id="A0A6I4IVY6"/>
<dbReference type="RefSeq" id="WP_140999373.1">
    <property type="nucleotide sequence ID" value="NZ_VDCZ01000018.1"/>
</dbReference>
<keyword evidence="4" id="KW-1185">Reference proteome</keyword>
<evidence type="ECO:0000313" key="3">
    <source>
        <dbReference type="EMBL" id="MVO10955.1"/>
    </source>
</evidence>
<accession>A0A6I4IVY6</accession>
<reference evidence="4" key="1">
    <citation type="submission" date="2019-05" db="EMBL/GenBank/DDBJ databases">
        <title>Flavobacterium profundi sp. nov., isolated from a deep-sea seamount.</title>
        <authorList>
            <person name="Zhang D.-C."/>
        </authorList>
    </citation>
    <scope>NUCLEOTIDE SEQUENCE [LARGE SCALE GENOMIC DNA]</scope>
    <source>
        <strain evidence="4">TP390</strain>
    </source>
</reference>
<organism evidence="3 4">
    <name type="scientific">Flavobacterium profundi</name>
    <dbReference type="NCBI Taxonomy" id="1774945"/>
    <lineage>
        <taxon>Bacteria</taxon>
        <taxon>Pseudomonadati</taxon>
        <taxon>Bacteroidota</taxon>
        <taxon>Flavobacteriia</taxon>
        <taxon>Flavobacteriales</taxon>
        <taxon>Flavobacteriaceae</taxon>
        <taxon>Flavobacterium</taxon>
    </lineage>
</organism>
<dbReference type="InterPro" id="IPR025698">
    <property type="entry name" value="2TM_dom"/>
</dbReference>
<comment type="caution">
    <text evidence="3">The sequence shown here is derived from an EMBL/GenBank/DDBJ whole genome shotgun (WGS) entry which is preliminary data.</text>
</comment>
<dbReference type="OrthoDB" id="1495672at2"/>
<dbReference type="EMBL" id="WQLW01000018">
    <property type="protein sequence ID" value="MVO10955.1"/>
    <property type="molecule type" value="Genomic_DNA"/>
</dbReference>
<sequence>MSLQDRIQRRMERSGEIDFYPTSPEEIKYQEALRRVKRIKGFYTHALVYVVINIMIVIVNIQNLKEGESYFQWHNFFTAMFWGIGLVAHGLSVFLPNFILGNDWESKKIKELMDKEKDERWE</sequence>
<feature type="transmembrane region" description="Helical" evidence="1">
    <location>
        <begin position="81"/>
        <end position="100"/>
    </location>
</feature>